<keyword evidence="3" id="KW-1185">Reference proteome</keyword>
<comment type="caution">
    <text evidence="2">The sequence shown here is derived from an EMBL/GenBank/DDBJ whole genome shotgun (WGS) entry which is preliminary data.</text>
</comment>
<name>A0A5N6L9E6_9ASTR</name>
<proteinExistence type="predicted"/>
<gene>
    <name evidence="2" type="ORF">E3N88_45416</name>
</gene>
<keyword evidence="1" id="KW-0472">Membrane</keyword>
<sequence>MLSRRIEALLHSLDAYWRLKVPFLICFGTYKWYLSLSALFYIKVQAFQCKFIAFLFYSISSSFYSNLVAVTVSSIFWYLALLGNS</sequence>
<feature type="transmembrane region" description="Helical" evidence="1">
    <location>
        <begin position="20"/>
        <end position="42"/>
    </location>
</feature>
<keyword evidence="1" id="KW-0812">Transmembrane</keyword>
<keyword evidence="1" id="KW-1133">Transmembrane helix</keyword>
<evidence type="ECO:0000313" key="3">
    <source>
        <dbReference type="Proteomes" id="UP000326396"/>
    </source>
</evidence>
<accession>A0A5N6L9E6</accession>
<evidence type="ECO:0000313" key="2">
    <source>
        <dbReference type="EMBL" id="KAC9670494.1"/>
    </source>
</evidence>
<reference evidence="2 3" key="1">
    <citation type="submission" date="2019-05" db="EMBL/GenBank/DDBJ databases">
        <title>Mikania micrantha, genome provides insights into the molecular mechanism of rapid growth.</title>
        <authorList>
            <person name="Liu B."/>
        </authorList>
    </citation>
    <scope>NUCLEOTIDE SEQUENCE [LARGE SCALE GENOMIC DNA]</scope>
    <source>
        <strain evidence="2">NLD-2019</strain>
        <tissue evidence="2">Leaf</tissue>
    </source>
</reference>
<dbReference type="EMBL" id="SZYD01002339">
    <property type="protein sequence ID" value="KAC9670494.1"/>
    <property type="molecule type" value="Genomic_DNA"/>
</dbReference>
<protein>
    <submittedName>
        <fullName evidence="2">Uncharacterized protein</fullName>
    </submittedName>
</protein>
<dbReference type="AlphaFoldDB" id="A0A5N6L9E6"/>
<feature type="transmembrane region" description="Helical" evidence="1">
    <location>
        <begin position="54"/>
        <end position="80"/>
    </location>
</feature>
<dbReference type="Proteomes" id="UP000326396">
    <property type="component" value="Unassembled WGS sequence"/>
</dbReference>
<evidence type="ECO:0000256" key="1">
    <source>
        <dbReference type="SAM" id="Phobius"/>
    </source>
</evidence>
<organism evidence="2 3">
    <name type="scientific">Mikania micrantha</name>
    <name type="common">bitter vine</name>
    <dbReference type="NCBI Taxonomy" id="192012"/>
    <lineage>
        <taxon>Eukaryota</taxon>
        <taxon>Viridiplantae</taxon>
        <taxon>Streptophyta</taxon>
        <taxon>Embryophyta</taxon>
        <taxon>Tracheophyta</taxon>
        <taxon>Spermatophyta</taxon>
        <taxon>Magnoliopsida</taxon>
        <taxon>eudicotyledons</taxon>
        <taxon>Gunneridae</taxon>
        <taxon>Pentapetalae</taxon>
        <taxon>asterids</taxon>
        <taxon>campanulids</taxon>
        <taxon>Asterales</taxon>
        <taxon>Asteraceae</taxon>
        <taxon>Asteroideae</taxon>
        <taxon>Heliantheae alliance</taxon>
        <taxon>Eupatorieae</taxon>
        <taxon>Mikania</taxon>
    </lineage>
</organism>